<sequence length="208" mass="22438">MSSGTNKIVESIKSEAQEKADKIIQDAQAEIATINSDAEKTAEAEKNKILDNGKKQSDMKYQQIISEAKMNARRAELGAKEEVIEAAFAKATEDLKAKASSDDAEYSESLIKMIVEATEELGGGDLIVQVKESDVAKVEGHLKKLSADLATKTGVSTTLVLGEPIDAIGGAILKTRNGDIEVNNTIESRLDRFKGLLRSEVANVLFKN</sequence>
<dbReference type="InterPro" id="IPR038495">
    <property type="entry name" value="ATPase_E_C"/>
</dbReference>
<name>A0A2H4U542_METSM</name>
<keyword evidence="6 7" id="KW-0066">ATP synthesis</keyword>
<evidence type="ECO:0000256" key="6">
    <source>
        <dbReference type="ARBA" id="ARBA00023310"/>
    </source>
</evidence>
<organism evidence="9 10">
    <name type="scientific">Methanobrevibacter smithii</name>
    <dbReference type="NCBI Taxonomy" id="2173"/>
    <lineage>
        <taxon>Archaea</taxon>
        <taxon>Methanobacteriati</taxon>
        <taxon>Methanobacteriota</taxon>
        <taxon>Methanomada group</taxon>
        <taxon>Methanobacteria</taxon>
        <taxon>Methanobacteriales</taxon>
        <taxon>Methanobacteriaceae</taxon>
        <taxon>Methanobrevibacter</taxon>
    </lineage>
</organism>
<protein>
    <recommendedName>
        <fullName evidence="7">A-type ATP synthase subunit E</fullName>
    </recommendedName>
</protein>
<comment type="function">
    <text evidence="7">Component of the A-type ATP synthase that produces ATP from ADP in the presence of a proton gradient across the membrane.</text>
</comment>
<dbReference type="Gene3D" id="3.30.2320.30">
    <property type="entry name" value="ATP synthase, E subunit, C-terminal"/>
    <property type="match status" value="1"/>
</dbReference>
<keyword evidence="2 7" id="KW-0813">Transport</keyword>
<evidence type="ECO:0000256" key="3">
    <source>
        <dbReference type="ARBA" id="ARBA00022781"/>
    </source>
</evidence>
<reference evidence="9 10" key="1">
    <citation type="submission" date="2016-10" db="EMBL/GenBank/DDBJ databases">
        <authorList>
            <person name="Varghese N."/>
        </authorList>
    </citation>
    <scope>NUCLEOTIDE SEQUENCE [LARGE SCALE GENOMIC DNA]</scope>
    <source>
        <strain evidence="9 10">KB11</strain>
    </source>
</reference>
<dbReference type="SUPFAM" id="SSF160527">
    <property type="entry name" value="V-type ATPase subunit E-like"/>
    <property type="match status" value="1"/>
</dbReference>
<comment type="subcellular location">
    <subcellularLocation>
        <location evidence="7">Cell membrane</location>
        <topology evidence="7">Peripheral membrane protein</topology>
    </subcellularLocation>
</comment>
<evidence type="ECO:0000256" key="7">
    <source>
        <dbReference type="HAMAP-Rule" id="MF_00311"/>
    </source>
</evidence>
<feature type="region of interest" description="Disordered" evidence="8">
    <location>
        <begin position="37"/>
        <end position="56"/>
    </location>
</feature>
<dbReference type="GO" id="GO:0046933">
    <property type="term" value="F:proton-transporting ATP synthase activity, rotational mechanism"/>
    <property type="evidence" value="ECO:0007669"/>
    <property type="project" value="UniProtKB-UniRule"/>
</dbReference>
<dbReference type="AlphaFoldDB" id="A0A2H4U542"/>
<dbReference type="GO" id="GO:0042777">
    <property type="term" value="P:proton motive force-driven plasma membrane ATP synthesis"/>
    <property type="evidence" value="ECO:0007669"/>
    <property type="project" value="UniProtKB-UniRule"/>
</dbReference>
<comment type="subunit">
    <text evidence="7">Has multiple subunits with at least A(3), B(3), C, D, E, F, H, I and proteolipid K(x).</text>
</comment>
<dbReference type="Gene3D" id="1.20.5.620">
    <property type="entry name" value="F1F0 ATP synthase subunit B, membrane domain"/>
    <property type="match status" value="1"/>
</dbReference>
<dbReference type="EMBL" id="CP017803">
    <property type="protein sequence ID" value="ATZ59250.1"/>
    <property type="molecule type" value="Genomic_DNA"/>
</dbReference>
<dbReference type="GO" id="GO:0046961">
    <property type="term" value="F:proton-transporting ATPase activity, rotational mechanism"/>
    <property type="evidence" value="ECO:0007669"/>
    <property type="project" value="InterPro"/>
</dbReference>
<comment type="similarity">
    <text evidence="1 7">Belongs to the V-ATPase E subunit family.</text>
</comment>
<evidence type="ECO:0000313" key="10">
    <source>
        <dbReference type="Proteomes" id="UP000232133"/>
    </source>
</evidence>
<dbReference type="HAMAP" id="MF_00311">
    <property type="entry name" value="ATP_synth_E_arch"/>
    <property type="match status" value="1"/>
</dbReference>
<keyword evidence="3 7" id="KW-0375">Hydrogen ion transport</keyword>
<dbReference type="Proteomes" id="UP000232133">
    <property type="component" value="Chromosome"/>
</dbReference>
<keyword evidence="4 7" id="KW-0406">Ion transport</keyword>
<evidence type="ECO:0000256" key="1">
    <source>
        <dbReference type="ARBA" id="ARBA00005901"/>
    </source>
</evidence>
<dbReference type="RefSeq" id="WP_004036799.1">
    <property type="nucleotide sequence ID" value="NZ_CP017803.1"/>
</dbReference>
<proteinExistence type="inferred from homology"/>
<dbReference type="GeneID" id="35118089"/>
<evidence type="ECO:0000256" key="8">
    <source>
        <dbReference type="SAM" id="MobiDB-lite"/>
    </source>
</evidence>
<evidence type="ECO:0000256" key="4">
    <source>
        <dbReference type="ARBA" id="ARBA00023065"/>
    </source>
</evidence>
<dbReference type="PANTHER" id="PTHR45715">
    <property type="entry name" value="ATPASE H+-TRANSPORTING V1 SUBUNIT E1A-RELATED"/>
    <property type="match status" value="1"/>
</dbReference>
<evidence type="ECO:0000256" key="2">
    <source>
        <dbReference type="ARBA" id="ARBA00022448"/>
    </source>
</evidence>
<accession>A0A2H4U542</accession>
<dbReference type="GO" id="GO:0005886">
    <property type="term" value="C:plasma membrane"/>
    <property type="evidence" value="ECO:0007669"/>
    <property type="project" value="UniProtKB-SubCell"/>
</dbReference>
<keyword evidence="7" id="KW-1003">Cell membrane</keyword>
<dbReference type="GO" id="GO:0033178">
    <property type="term" value="C:proton-transporting two-sector ATPase complex, catalytic domain"/>
    <property type="evidence" value="ECO:0007669"/>
    <property type="project" value="InterPro"/>
</dbReference>
<gene>
    <name evidence="7" type="primary">atpE</name>
    <name evidence="9" type="ORF">BK798_01885</name>
</gene>
<dbReference type="InterPro" id="IPR002842">
    <property type="entry name" value="ATPase_V1_Esu"/>
</dbReference>
<evidence type="ECO:0000313" key="9">
    <source>
        <dbReference type="EMBL" id="ATZ59250.1"/>
    </source>
</evidence>
<dbReference type="GO" id="GO:0005524">
    <property type="term" value="F:ATP binding"/>
    <property type="evidence" value="ECO:0007669"/>
    <property type="project" value="UniProtKB-UniRule"/>
</dbReference>
<dbReference type="Pfam" id="PF01991">
    <property type="entry name" value="vATP-synt_E"/>
    <property type="match status" value="1"/>
</dbReference>
<keyword evidence="5 7" id="KW-0472">Membrane</keyword>
<evidence type="ECO:0000256" key="5">
    <source>
        <dbReference type="ARBA" id="ARBA00023136"/>
    </source>
</evidence>